<evidence type="ECO:0000313" key="2">
    <source>
        <dbReference type="Proteomes" id="UP001227268"/>
    </source>
</evidence>
<comment type="caution">
    <text evidence="1">The sequence shown here is derived from an EMBL/GenBank/DDBJ whole genome shotgun (WGS) entry which is preliminary data.</text>
</comment>
<gene>
    <name evidence="1" type="ORF">QFC21_000517</name>
</gene>
<accession>A0ACC2WCS8</accession>
<proteinExistence type="predicted"/>
<name>A0ACC2WCS8_9TREE</name>
<organism evidence="1 2">
    <name type="scientific">Naganishia friedmannii</name>
    <dbReference type="NCBI Taxonomy" id="89922"/>
    <lineage>
        <taxon>Eukaryota</taxon>
        <taxon>Fungi</taxon>
        <taxon>Dikarya</taxon>
        <taxon>Basidiomycota</taxon>
        <taxon>Agaricomycotina</taxon>
        <taxon>Tremellomycetes</taxon>
        <taxon>Filobasidiales</taxon>
        <taxon>Filobasidiaceae</taxon>
        <taxon>Naganishia</taxon>
    </lineage>
</organism>
<protein>
    <submittedName>
        <fullName evidence="1">Uncharacterized protein</fullName>
    </submittedName>
</protein>
<evidence type="ECO:0000313" key="1">
    <source>
        <dbReference type="EMBL" id="KAJ9109188.1"/>
    </source>
</evidence>
<keyword evidence="2" id="KW-1185">Reference proteome</keyword>
<reference evidence="1" key="1">
    <citation type="submission" date="2023-04" db="EMBL/GenBank/DDBJ databases">
        <title>Draft Genome sequencing of Naganishia species isolated from polar environments using Oxford Nanopore Technology.</title>
        <authorList>
            <person name="Leo P."/>
            <person name="Venkateswaran K."/>
        </authorList>
    </citation>
    <scope>NUCLEOTIDE SEQUENCE</scope>
    <source>
        <strain evidence="1">MNA-CCFEE 5423</strain>
    </source>
</reference>
<dbReference type="EMBL" id="JASBWT010000001">
    <property type="protein sequence ID" value="KAJ9109188.1"/>
    <property type="molecule type" value="Genomic_DNA"/>
</dbReference>
<sequence>MVVSTNRTPRKPRLTVSHPGGGHGKPHHPYHAARWLSLPGFGIFLAFVVAICLWLDGIGPRFYHFQPTKLAEIVTHSLEQQKMQNSTDTYALVEDVITRIAEAYPDTRVRTDFRDRDEWMWNNAGGAMGSMFIVHASITEYLIIFGSAVGTEGHTGRHTADDYFHILKGEQRAYEAGALEPEVRVPPFDQHASDVEPGVWELTLSFLCGGKIYPAGSVHHLERGKVKQYRFAEECWALEYAVGWIPPMLPFGLADTVFSTLDFGSFYTTARITAREMVANLLRGKV</sequence>
<dbReference type="Proteomes" id="UP001227268">
    <property type="component" value="Unassembled WGS sequence"/>
</dbReference>